<accession>A0ABD0N8A0</accession>
<dbReference type="Proteomes" id="UP001529510">
    <property type="component" value="Unassembled WGS sequence"/>
</dbReference>
<dbReference type="AlphaFoldDB" id="A0ABD0N8A0"/>
<proteinExistence type="predicted"/>
<organism evidence="1 2">
    <name type="scientific">Cirrhinus mrigala</name>
    <name type="common">Mrigala</name>
    <dbReference type="NCBI Taxonomy" id="683832"/>
    <lineage>
        <taxon>Eukaryota</taxon>
        <taxon>Metazoa</taxon>
        <taxon>Chordata</taxon>
        <taxon>Craniata</taxon>
        <taxon>Vertebrata</taxon>
        <taxon>Euteleostomi</taxon>
        <taxon>Actinopterygii</taxon>
        <taxon>Neopterygii</taxon>
        <taxon>Teleostei</taxon>
        <taxon>Ostariophysi</taxon>
        <taxon>Cypriniformes</taxon>
        <taxon>Cyprinidae</taxon>
        <taxon>Labeoninae</taxon>
        <taxon>Labeonini</taxon>
        <taxon>Cirrhinus</taxon>
    </lineage>
</organism>
<name>A0ABD0N8A0_CIRMR</name>
<comment type="caution">
    <text evidence="1">The sequence shown here is derived from an EMBL/GenBank/DDBJ whole genome shotgun (WGS) entry which is preliminary data.</text>
</comment>
<sequence length="49" mass="5396">LSHRQPAVVCLQWAPGRRVLGGVLRIRPALAARLVLLFRDAHGTQTPMP</sequence>
<keyword evidence="2" id="KW-1185">Reference proteome</keyword>
<feature type="non-terminal residue" evidence="1">
    <location>
        <position position="1"/>
    </location>
</feature>
<gene>
    <name evidence="1" type="ORF">M9458_045913</name>
</gene>
<reference evidence="1 2" key="1">
    <citation type="submission" date="2024-05" db="EMBL/GenBank/DDBJ databases">
        <title>Genome sequencing and assembly of Indian major carp, Cirrhinus mrigala (Hamilton, 1822).</title>
        <authorList>
            <person name="Mohindra V."/>
            <person name="Chowdhury L.M."/>
            <person name="Lal K."/>
            <person name="Jena J.K."/>
        </authorList>
    </citation>
    <scope>NUCLEOTIDE SEQUENCE [LARGE SCALE GENOMIC DNA]</scope>
    <source>
        <strain evidence="1">CM1030</strain>
        <tissue evidence="1">Blood</tissue>
    </source>
</reference>
<protein>
    <submittedName>
        <fullName evidence="1">Uncharacterized protein</fullName>
    </submittedName>
</protein>
<dbReference type="EMBL" id="JAMKFB020000023">
    <property type="protein sequence ID" value="KAL0157837.1"/>
    <property type="molecule type" value="Genomic_DNA"/>
</dbReference>
<evidence type="ECO:0000313" key="2">
    <source>
        <dbReference type="Proteomes" id="UP001529510"/>
    </source>
</evidence>
<evidence type="ECO:0000313" key="1">
    <source>
        <dbReference type="EMBL" id="KAL0157837.1"/>
    </source>
</evidence>